<dbReference type="SUPFAM" id="SSF46785">
    <property type="entry name" value="Winged helix' DNA-binding domain"/>
    <property type="match status" value="1"/>
</dbReference>
<dbReference type="SUPFAM" id="SSF100950">
    <property type="entry name" value="NagB/RpiA/CoA transferase-like"/>
    <property type="match status" value="1"/>
</dbReference>
<dbReference type="PRINTS" id="PR00037">
    <property type="entry name" value="HTHLACR"/>
</dbReference>
<dbReference type="SMART" id="SM01134">
    <property type="entry name" value="DeoRC"/>
    <property type="match status" value="1"/>
</dbReference>
<sequence length="244" mass="27702">MLSQERYDIILNLLKNKEIVKMKEIVDTLNISESTIRRDLSYLEKNGLLKRVHGGATLPENSYEADFDTKNIQNKFEKDKIGESASKIVLDGECIFIDAGTTTERIIKYLHGKNVTVVTNGVTHIPELMKYNIRAYLTGGKIKNNTGALVGVETVESLRKYNFNKCFIGVNGITLKTGYTTPDIEEAEIKREVIKQSQKSYILADFNKFGKTSFVSFAQLKECTIITDKLPPEEYRKKTKIKEC</sequence>
<gene>
    <name evidence="5" type="ordered locus">Ilyop_0741</name>
</gene>
<dbReference type="InterPro" id="IPR036390">
    <property type="entry name" value="WH_DNA-bd_sf"/>
</dbReference>
<dbReference type="PANTHER" id="PTHR30363:SF56">
    <property type="entry name" value="TRANSCRIPTIONAL REGULATOR, DEOR FAMILY"/>
    <property type="match status" value="1"/>
</dbReference>
<dbReference type="InterPro" id="IPR018356">
    <property type="entry name" value="Tscrpt_reg_HTH_DeoR_CS"/>
</dbReference>
<dbReference type="OrthoDB" id="9797223at2"/>
<dbReference type="InterPro" id="IPR036388">
    <property type="entry name" value="WH-like_DNA-bd_sf"/>
</dbReference>
<name>E3H708_ILYPC</name>
<dbReference type="Gene3D" id="3.40.50.1360">
    <property type="match status" value="1"/>
</dbReference>
<keyword evidence="2" id="KW-0238">DNA-binding</keyword>
<organism evidence="5 6">
    <name type="scientific">Ilyobacter polytropus (strain ATCC 51220 / DSM 2926 / LMG 16218 / CuHBu1)</name>
    <dbReference type="NCBI Taxonomy" id="572544"/>
    <lineage>
        <taxon>Bacteria</taxon>
        <taxon>Fusobacteriati</taxon>
        <taxon>Fusobacteriota</taxon>
        <taxon>Fusobacteriia</taxon>
        <taxon>Fusobacteriales</taxon>
        <taxon>Fusobacteriaceae</taxon>
        <taxon>Ilyobacter</taxon>
    </lineage>
</organism>
<proteinExistence type="predicted"/>
<dbReference type="RefSeq" id="WP_013387197.1">
    <property type="nucleotide sequence ID" value="NC_014632.1"/>
</dbReference>
<feature type="domain" description="HTH deoR-type" evidence="4">
    <location>
        <begin position="3"/>
        <end position="58"/>
    </location>
</feature>
<dbReference type="HOGENOM" id="CLU_060699_1_3_0"/>
<evidence type="ECO:0000313" key="5">
    <source>
        <dbReference type="EMBL" id="ADO82527.1"/>
    </source>
</evidence>
<evidence type="ECO:0000256" key="1">
    <source>
        <dbReference type="ARBA" id="ARBA00023015"/>
    </source>
</evidence>
<dbReference type="GO" id="GO:0003700">
    <property type="term" value="F:DNA-binding transcription factor activity"/>
    <property type="evidence" value="ECO:0007669"/>
    <property type="project" value="InterPro"/>
</dbReference>
<dbReference type="InterPro" id="IPR037171">
    <property type="entry name" value="NagB/RpiA_transferase-like"/>
</dbReference>
<dbReference type="Proteomes" id="UP000006875">
    <property type="component" value="Chromosome"/>
</dbReference>
<keyword evidence="6" id="KW-1185">Reference proteome</keyword>
<dbReference type="PANTHER" id="PTHR30363">
    <property type="entry name" value="HTH-TYPE TRANSCRIPTIONAL REGULATOR SRLR-RELATED"/>
    <property type="match status" value="1"/>
</dbReference>
<dbReference type="SMART" id="SM00420">
    <property type="entry name" value="HTH_DEOR"/>
    <property type="match status" value="1"/>
</dbReference>
<dbReference type="InterPro" id="IPR014036">
    <property type="entry name" value="DeoR-like_C"/>
</dbReference>
<dbReference type="PROSITE" id="PS51000">
    <property type="entry name" value="HTH_DEOR_2"/>
    <property type="match status" value="1"/>
</dbReference>
<evidence type="ECO:0000256" key="2">
    <source>
        <dbReference type="ARBA" id="ARBA00023125"/>
    </source>
</evidence>
<evidence type="ECO:0000259" key="4">
    <source>
        <dbReference type="PROSITE" id="PS51000"/>
    </source>
</evidence>
<keyword evidence="1" id="KW-0805">Transcription regulation</keyword>
<dbReference type="Gene3D" id="1.10.10.10">
    <property type="entry name" value="Winged helix-like DNA-binding domain superfamily/Winged helix DNA-binding domain"/>
    <property type="match status" value="1"/>
</dbReference>
<dbReference type="KEGG" id="ipo:Ilyop_0741"/>
<dbReference type="InterPro" id="IPR001034">
    <property type="entry name" value="DeoR_HTH"/>
</dbReference>
<protein>
    <submittedName>
        <fullName evidence="5">Transcriptional regulator, DeoR family</fullName>
    </submittedName>
</protein>
<accession>E3H708</accession>
<reference evidence="5 6" key="1">
    <citation type="journal article" date="2010" name="Stand. Genomic Sci.">
        <title>Complete genome sequence of Ilyobacter polytropus type strain (CuHbu1).</title>
        <authorList>
            <person name="Sikorski J."/>
            <person name="Chertkov O."/>
            <person name="Lapidus A."/>
            <person name="Nolan M."/>
            <person name="Lucas S."/>
            <person name="Del Rio T.G."/>
            <person name="Tice H."/>
            <person name="Cheng J.F."/>
            <person name="Tapia R."/>
            <person name="Han C."/>
            <person name="Goodwin L."/>
            <person name="Pitluck S."/>
            <person name="Liolios K."/>
            <person name="Ivanova N."/>
            <person name="Mavromatis K."/>
            <person name="Mikhailova N."/>
            <person name="Pati A."/>
            <person name="Chen A."/>
            <person name="Palaniappan K."/>
            <person name="Land M."/>
            <person name="Hauser L."/>
            <person name="Chang Y.J."/>
            <person name="Jeffries C.D."/>
            <person name="Brambilla E."/>
            <person name="Yasawong M."/>
            <person name="Rohde M."/>
            <person name="Pukall R."/>
            <person name="Spring S."/>
            <person name="Goker M."/>
            <person name="Woyke T."/>
            <person name="Bristow J."/>
            <person name="Eisen J.A."/>
            <person name="Markowitz V."/>
            <person name="Hugenholtz P."/>
            <person name="Kyrpides N.C."/>
            <person name="Klenk H.P."/>
        </authorList>
    </citation>
    <scope>NUCLEOTIDE SEQUENCE [LARGE SCALE GENOMIC DNA]</scope>
    <source>
        <strain evidence="6">ATCC 51220 / DSM 2926 / LMG 16218 / CuHBu1</strain>
    </source>
</reference>
<dbReference type="EMBL" id="CP002281">
    <property type="protein sequence ID" value="ADO82527.1"/>
    <property type="molecule type" value="Genomic_DNA"/>
</dbReference>
<dbReference type="Pfam" id="PF08220">
    <property type="entry name" value="HTH_DeoR"/>
    <property type="match status" value="1"/>
</dbReference>
<dbReference type="GO" id="GO:0003677">
    <property type="term" value="F:DNA binding"/>
    <property type="evidence" value="ECO:0007669"/>
    <property type="project" value="UniProtKB-KW"/>
</dbReference>
<dbReference type="InterPro" id="IPR050313">
    <property type="entry name" value="Carb_Metab_HTH_regulators"/>
</dbReference>
<dbReference type="PROSITE" id="PS00894">
    <property type="entry name" value="HTH_DEOR_1"/>
    <property type="match status" value="1"/>
</dbReference>
<evidence type="ECO:0000256" key="3">
    <source>
        <dbReference type="ARBA" id="ARBA00023163"/>
    </source>
</evidence>
<dbReference type="Pfam" id="PF00455">
    <property type="entry name" value="DeoRC"/>
    <property type="match status" value="1"/>
</dbReference>
<evidence type="ECO:0000313" key="6">
    <source>
        <dbReference type="Proteomes" id="UP000006875"/>
    </source>
</evidence>
<dbReference type="eggNOG" id="COG1349">
    <property type="taxonomic scope" value="Bacteria"/>
</dbReference>
<keyword evidence="3" id="KW-0804">Transcription</keyword>
<dbReference type="AlphaFoldDB" id="E3H708"/>
<dbReference type="STRING" id="572544.Ilyop_0741"/>